<gene>
    <name evidence="2" type="ORF">ACFQ1S_33920</name>
</gene>
<keyword evidence="3" id="KW-1185">Reference proteome</keyword>
<reference evidence="3" key="1">
    <citation type="journal article" date="2019" name="Int. J. Syst. Evol. Microbiol.">
        <title>The Global Catalogue of Microorganisms (GCM) 10K type strain sequencing project: providing services to taxonomists for standard genome sequencing and annotation.</title>
        <authorList>
            <consortium name="The Broad Institute Genomics Platform"/>
            <consortium name="The Broad Institute Genome Sequencing Center for Infectious Disease"/>
            <person name="Wu L."/>
            <person name="Ma J."/>
        </authorList>
    </citation>
    <scope>NUCLEOTIDE SEQUENCE [LARGE SCALE GENOMIC DNA]</scope>
    <source>
        <strain evidence="3">JCM 31486</strain>
    </source>
</reference>
<name>A0ABW3MHE4_9PSEU</name>
<dbReference type="InterPro" id="IPR005119">
    <property type="entry name" value="LysR_subst-bd"/>
</dbReference>
<sequence length="63" mass="6464">VNGAGPAVLSVLAVDSDLAEGRLVEVTVDGLDLRRQLRAVWPAGRRLIGSGAELLSVALRASG</sequence>
<dbReference type="Pfam" id="PF03466">
    <property type="entry name" value="LysR_substrate"/>
    <property type="match status" value="1"/>
</dbReference>
<protein>
    <submittedName>
        <fullName evidence="2">LysR substrate-binding domain-containing protein</fullName>
    </submittedName>
</protein>
<feature type="domain" description="LysR substrate-binding" evidence="1">
    <location>
        <begin position="2"/>
        <end position="47"/>
    </location>
</feature>
<evidence type="ECO:0000313" key="3">
    <source>
        <dbReference type="Proteomes" id="UP001597045"/>
    </source>
</evidence>
<evidence type="ECO:0000259" key="1">
    <source>
        <dbReference type="Pfam" id="PF03466"/>
    </source>
</evidence>
<dbReference type="SUPFAM" id="SSF53850">
    <property type="entry name" value="Periplasmic binding protein-like II"/>
    <property type="match status" value="1"/>
</dbReference>
<comment type="caution">
    <text evidence="2">The sequence shown here is derived from an EMBL/GenBank/DDBJ whole genome shotgun (WGS) entry which is preliminary data.</text>
</comment>
<organism evidence="2 3">
    <name type="scientific">Kibdelosporangium lantanae</name>
    <dbReference type="NCBI Taxonomy" id="1497396"/>
    <lineage>
        <taxon>Bacteria</taxon>
        <taxon>Bacillati</taxon>
        <taxon>Actinomycetota</taxon>
        <taxon>Actinomycetes</taxon>
        <taxon>Pseudonocardiales</taxon>
        <taxon>Pseudonocardiaceae</taxon>
        <taxon>Kibdelosporangium</taxon>
    </lineage>
</organism>
<feature type="non-terminal residue" evidence="2">
    <location>
        <position position="1"/>
    </location>
</feature>
<evidence type="ECO:0000313" key="2">
    <source>
        <dbReference type="EMBL" id="MFD1050168.1"/>
    </source>
</evidence>
<proteinExistence type="predicted"/>
<accession>A0ABW3MHE4</accession>
<dbReference type="Proteomes" id="UP001597045">
    <property type="component" value="Unassembled WGS sequence"/>
</dbReference>
<dbReference type="EMBL" id="JBHTIS010002655">
    <property type="protein sequence ID" value="MFD1050168.1"/>
    <property type="molecule type" value="Genomic_DNA"/>
</dbReference>